<gene>
    <name evidence="2" type="ORF">BN1044_02657</name>
</gene>
<accession>A0A1C6Z2H6</accession>
<evidence type="ECO:0000313" key="3">
    <source>
        <dbReference type="Proteomes" id="UP000094844"/>
    </source>
</evidence>
<sequence length="357" mass="38080">MRSLFTLFPPRSAILLGLFVISSYSHMAYSADPGICAPSNGMVPELHIQMNMTTPPVGVTTTQGYSYPVVAAMPGPIKCQPTDPAPKISTVYSFNNGYLGRDAGANITIDDPYHQGYRMRLQLGTVPGFTTFNRWAIPNTSAPTITEAVYAAVMVFPPSTNLDPHDIILNHVFLGYYAVSELSTSDIGIPESTDGLTAVYVSGKLHIPPKCQLQLDKPEVIMPDHFAADFTAAGAGGILDDAPTRLGIQGLCSGGGGSGDGDLVHISISSLYSGDGQNIIGIQNTPEIGLIVRDGQGNILPVNSSEVAQVPTTQMTVGERHEGYFEYPLSFQLVSRTGTAPKPKNYNVQISVILSME</sequence>
<evidence type="ECO:0008006" key="4">
    <source>
        <dbReference type="Google" id="ProtNLM"/>
    </source>
</evidence>
<protein>
    <recommendedName>
        <fullName evidence="4">Fimbrial-type adhesion domain-containing protein</fullName>
    </recommendedName>
</protein>
<dbReference type="AlphaFoldDB" id="A0A1C6Z2H6"/>
<feature type="signal peptide" evidence="1">
    <location>
        <begin position="1"/>
        <end position="27"/>
    </location>
</feature>
<reference evidence="2 3" key="1">
    <citation type="submission" date="2016-09" db="EMBL/GenBank/DDBJ databases">
        <authorList>
            <person name="Capua I."/>
            <person name="De Benedictis P."/>
            <person name="Joannis T."/>
            <person name="Lombin L.H."/>
            <person name="Cattoli G."/>
        </authorList>
    </citation>
    <scope>NUCLEOTIDE SEQUENCE [LARGE SCALE GENOMIC DNA]</scope>
    <source>
        <strain evidence="2 3">GB001</strain>
    </source>
</reference>
<keyword evidence="1" id="KW-0732">Signal</keyword>
<evidence type="ECO:0000256" key="1">
    <source>
        <dbReference type="SAM" id="SignalP"/>
    </source>
</evidence>
<dbReference type="EMBL" id="FMIQ01000051">
    <property type="protein sequence ID" value="SCM53168.1"/>
    <property type="molecule type" value="Genomic_DNA"/>
</dbReference>
<organism evidence="2 3">
    <name type="scientific">Hafnia alvei</name>
    <dbReference type="NCBI Taxonomy" id="569"/>
    <lineage>
        <taxon>Bacteria</taxon>
        <taxon>Pseudomonadati</taxon>
        <taxon>Pseudomonadota</taxon>
        <taxon>Gammaproteobacteria</taxon>
        <taxon>Enterobacterales</taxon>
        <taxon>Hafniaceae</taxon>
        <taxon>Hafnia</taxon>
    </lineage>
</organism>
<name>A0A1C6Z2H6_HAFAL</name>
<dbReference type="Proteomes" id="UP000094844">
    <property type="component" value="Unassembled WGS sequence"/>
</dbReference>
<evidence type="ECO:0000313" key="2">
    <source>
        <dbReference type="EMBL" id="SCM53168.1"/>
    </source>
</evidence>
<feature type="chain" id="PRO_5008751866" description="Fimbrial-type adhesion domain-containing protein" evidence="1">
    <location>
        <begin position="28"/>
        <end position="357"/>
    </location>
</feature>
<proteinExistence type="predicted"/>